<evidence type="ECO:0000313" key="2">
    <source>
        <dbReference type="EMBL" id="MBW85422.1"/>
    </source>
</evidence>
<proteinExistence type="predicted"/>
<dbReference type="AlphaFoldDB" id="A0A2P2IW24"/>
<sequence>MAQGEPPPLRSLLANSFSNWLIHRIKRKKHTRQIEKQTERMGEIENGCE</sequence>
<reference evidence="2" key="1">
    <citation type="submission" date="2018-02" db="EMBL/GenBank/DDBJ databases">
        <title>Rhizophora mucronata_Transcriptome.</title>
        <authorList>
            <person name="Meera S.P."/>
            <person name="Sreeshan A."/>
            <person name="Augustine A."/>
        </authorList>
    </citation>
    <scope>NUCLEOTIDE SEQUENCE</scope>
    <source>
        <tissue evidence="2">Leaf</tissue>
    </source>
</reference>
<feature type="compositionally biased region" description="Basic and acidic residues" evidence="1">
    <location>
        <begin position="32"/>
        <end position="43"/>
    </location>
</feature>
<evidence type="ECO:0000256" key="1">
    <source>
        <dbReference type="SAM" id="MobiDB-lite"/>
    </source>
</evidence>
<dbReference type="EMBL" id="GGEC01004939">
    <property type="protein sequence ID" value="MBW85422.1"/>
    <property type="molecule type" value="Transcribed_RNA"/>
</dbReference>
<organism evidence="2">
    <name type="scientific">Rhizophora mucronata</name>
    <name type="common">Asiatic mangrove</name>
    <dbReference type="NCBI Taxonomy" id="61149"/>
    <lineage>
        <taxon>Eukaryota</taxon>
        <taxon>Viridiplantae</taxon>
        <taxon>Streptophyta</taxon>
        <taxon>Embryophyta</taxon>
        <taxon>Tracheophyta</taxon>
        <taxon>Spermatophyta</taxon>
        <taxon>Magnoliopsida</taxon>
        <taxon>eudicotyledons</taxon>
        <taxon>Gunneridae</taxon>
        <taxon>Pentapetalae</taxon>
        <taxon>rosids</taxon>
        <taxon>fabids</taxon>
        <taxon>Malpighiales</taxon>
        <taxon>Rhizophoraceae</taxon>
        <taxon>Rhizophora</taxon>
    </lineage>
</organism>
<feature type="region of interest" description="Disordered" evidence="1">
    <location>
        <begin position="29"/>
        <end position="49"/>
    </location>
</feature>
<accession>A0A2P2IW24</accession>
<protein>
    <submittedName>
        <fullName evidence="2">Uncharacterized protein</fullName>
    </submittedName>
</protein>
<name>A0A2P2IW24_RHIMU</name>